<gene>
    <name evidence="2" type="ORF">RhiirA1_449700</name>
    <name evidence="1" type="ORF">RhiirA5_415056</name>
</gene>
<evidence type="ECO:0000313" key="1">
    <source>
        <dbReference type="EMBL" id="PKC09903.1"/>
    </source>
</evidence>
<dbReference type="EMBL" id="LLXJ01000423">
    <property type="protein sequence ID" value="PKC09903.1"/>
    <property type="molecule type" value="Genomic_DNA"/>
</dbReference>
<reference evidence="2 3" key="4">
    <citation type="submission" date="2017-10" db="EMBL/GenBank/DDBJ databases">
        <title>Genome analyses suggest a sexual origin of heterokaryosis in a supposedly ancient asexual fungus.</title>
        <authorList>
            <person name="Corradi N."/>
            <person name="Sedzielewska K."/>
            <person name="Noel J."/>
            <person name="Charron P."/>
            <person name="Farinelli L."/>
            <person name="Marton T."/>
            <person name="Kruger M."/>
            <person name="Pelin A."/>
            <person name="Brachmann A."/>
            <person name="Corradi N."/>
        </authorList>
    </citation>
    <scope>NUCLEOTIDE SEQUENCE [LARGE SCALE GENOMIC DNA]</scope>
    <source>
        <strain evidence="2 3">A1</strain>
    </source>
</reference>
<reference evidence="1 4" key="1">
    <citation type="submission" date="2016-04" db="EMBL/GenBank/DDBJ databases">
        <title>Genome analyses suggest a sexual origin of heterokaryosis in a supposedly ancient asexual fungus.</title>
        <authorList>
            <person name="Ropars J."/>
            <person name="Sedzielewska K."/>
            <person name="Noel J."/>
            <person name="Charron P."/>
            <person name="Farinelli L."/>
            <person name="Marton T."/>
            <person name="Kruger M."/>
            <person name="Pelin A."/>
            <person name="Brachmann A."/>
            <person name="Corradi N."/>
        </authorList>
    </citation>
    <scope>NUCLEOTIDE SEQUENCE [LARGE SCALE GENOMIC DNA]</scope>
    <source>
        <strain evidence="1 4">A5</strain>
    </source>
</reference>
<proteinExistence type="predicted"/>
<reference evidence="1 4" key="2">
    <citation type="submission" date="2017-09" db="EMBL/GenBank/DDBJ databases">
        <title>Extensive intraspecific genome diversity in a model arbuscular mycorrhizal fungus.</title>
        <authorList>
            <person name="Chen E.C."/>
            <person name="Morin E."/>
            <person name="Beaudet D."/>
            <person name="Noel J."/>
            <person name="Ndikumana S."/>
            <person name="Charron P."/>
            <person name="St-Onge C."/>
            <person name="Giorgi J."/>
            <person name="Grigoriev I.V."/>
            <person name="Roux C."/>
            <person name="Martin F.M."/>
            <person name="Corradi N."/>
        </authorList>
    </citation>
    <scope>NUCLEOTIDE SEQUENCE [LARGE SCALE GENOMIC DNA]</scope>
    <source>
        <strain evidence="1 4">A5</strain>
    </source>
</reference>
<evidence type="ECO:0000313" key="3">
    <source>
        <dbReference type="Proteomes" id="UP000232688"/>
    </source>
</evidence>
<dbReference type="Proteomes" id="UP000232688">
    <property type="component" value="Unassembled WGS sequence"/>
</dbReference>
<dbReference type="EMBL" id="LLXH01000044">
    <property type="protein sequence ID" value="PKC74698.1"/>
    <property type="molecule type" value="Genomic_DNA"/>
</dbReference>
<reference evidence="2 3" key="3">
    <citation type="submission" date="2017-10" db="EMBL/GenBank/DDBJ databases">
        <title>Extensive intraspecific genome diversity in a model arbuscular mycorrhizal fungus.</title>
        <authorList>
            <person name="Chen E.C.H."/>
            <person name="Morin E."/>
            <person name="Baudet D."/>
            <person name="Noel J."/>
            <person name="Ndikumana S."/>
            <person name="Charron P."/>
            <person name="St-Onge C."/>
            <person name="Giorgi J."/>
            <person name="Grigoriev I.V."/>
            <person name="Roux C."/>
            <person name="Martin F.M."/>
            <person name="Corradi N."/>
        </authorList>
    </citation>
    <scope>NUCLEOTIDE SEQUENCE [LARGE SCALE GENOMIC DNA]</scope>
    <source>
        <strain evidence="2 3">A1</strain>
    </source>
</reference>
<name>A0A2I1DSR6_9GLOM</name>
<dbReference type="AlphaFoldDB" id="A0A2I1DSR6"/>
<organism evidence="1 4">
    <name type="scientific">Rhizophagus irregularis</name>
    <dbReference type="NCBI Taxonomy" id="588596"/>
    <lineage>
        <taxon>Eukaryota</taxon>
        <taxon>Fungi</taxon>
        <taxon>Fungi incertae sedis</taxon>
        <taxon>Mucoromycota</taxon>
        <taxon>Glomeromycotina</taxon>
        <taxon>Glomeromycetes</taxon>
        <taxon>Glomerales</taxon>
        <taxon>Glomeraceae</taxon>
        <taxon>Rhizophagus</taxon>
    </lineage>
</organism>
<protein>
    <submittedName>
        <fullName evidence="1">Uncharacterized protein</fullName>
    </submittedName>
</protein>
<evidence type="ECO:0000313" key="4">
    <source>
        <dbReference type="Proteomes" id="UP000232722"/>
    </source>
</evidence>
<accession>A0A2I1DSR6</accession>
<dbReference type="VEuPathDB" id="FungiDB:RhiirA1_449700"/>
<sequence>MKTQQWIIRDYDPCPSSSYRPCNNNHTYQSYGINGLGNVWCNRGGGTAPGGSFYYSNADGSYFYQNSDGSRYYNNGNGYSRYYPPPQNGQ</sequence>
<dbReference type="VEuPathDB" id="FungiDB:RhiirFUN_026422"/>
<comment type="caution">
    <text evidence="1">The sequence shown here is derived from an EMBL/GenBank/DDBJ whole genome shotgun (WGS) entry which is preliminary data.</text>
</comment>
<evidence type="ECO:0000313" key="2">
    <source>
        <dbReference type="EMBL" id="PKC74698.1"/>
    </source>
</evidence>
<dbReference type="Proteomes" id="UP000232722">
    <property type="component" value="Unassembled WGS sequence"/>
</dbReference>
<dbReference type="OrthoDB" id="5415522at2759"/>